<feature type="transmembrane region" description="Helical" evidence="6">
    <location>
        <begin position="43"/>
        <end position="62"/>
    </location>
</feature>
<dbReference type="OrthoDB" id="9807970at2"/>
<feature type="transmembrane region" description="Helical" evidence="6">
    <location>
        <begin position="6"/>
        <end position="31"/>
    </location>
</feature>
<comment type="subcellular location">
    <subcellularLocation>
        <location evidence="1">Membrane</location>
        <topology evidence="1">Multi-pass membrane protein</topology>
    </subcellularLocation>
</comment>
<evidence type="ECO:0000256" key="2">
    <source>
        <dbReference type="ARBA" id="ARBA00007511"/>
    </source>
</evidence>
<comment type="caution">
    <text evidence="7">The sequence shown here is derived from an EMBL/GenBank/DDBJ whole genome shotgun (WGS) entry which is preliminary data.</text>
</comment>
<feature type="transmembrane region" description="Helical" evidence="6">
    <location>
        <begin position="122"/>
        <end position="143"/>
    </location>
</feature>
<evidence type="ECO:0000256" key="4">
    <source>
        <dbReference type="ARBA" id="ARBA00022989"/>
    </source>
</evidence>
<dbReference type="PANTHER" id="PTHR30238:SF4">
    <property type="entry name" value="SLL1022 PROTEIN"/>
    <property type="match status" value="1"/>
</dbReference>
<keyword evidence="5 6" id="KW-0472">Membrane</keyword>
<comment type="similarity">
    <text evidence="2">Belongs to the TerC family.</text>
</comment>
<organism evidence="7 8">
    <name type="scientific">Telmatospirillum siberiense</name>
    <dbReference type="NCBI Taxonomy" id="382514"/>
    <lineage>
        <taxon>Bacteria</taxon>
        <taxon>Pseudomonadati</taxon>
        <taxon>Pseudomonadota</taxon>
        <taxon>Alphaproteobacteria</taxon>
        <taxon>Rhodospirillales</taxon>
        <taxon>Rhodospirillaceae</taxon>
        <taxon>Telmatospirillum</taxon>
    </lineage>
</organism>
<reference evidence="8" key="1">
    <citation type="submission" date="2017-12" db="EMBL/GenBank/DDBJ databases">
        <title>Draft genome sequence of Telmatospirillum siberiense 26-4b1T, an acidotolerant peatland alphaproteobacterium potentially involved in sulfur cycling.</title>
        <authorList>
            <person name="Hausmann B."/>
            <person name="Pjevac P."/>
            <person name="Schreck K."/>
            <person name="Herbold C.W."/>
            <person name="Daims H."/>
            <person name="Wagner M."/>
            <person name="Pester M."/>
            <person name="Loy A."/>
        </authorList>
    </citation>
    <scope>NUCLEOTIDE SEQUENCE [LARGE SCALE GENOMIC DNA]</scope>
    <source>
        <strain evidence="8">26-4b1</strain>
    </source>
</reference>
<dbReference type="InterPro" id="IPR005496">
    <property type="entry name" value="Integral_membrane_TerC"/>
</dbReference>
<dbReference type="PANTHER" id="PTHR30238">
    <property type="entry name" value="MEMBRANE BOUND PREDICTED REDOX MODULATOR"/>
    <property type="match status" value="1"/>
</dbReference>
<feature type="transmembrane region" description="Helical" evidence="6">
    <location>
        <begin position="68"/>
        <end position="87"/>
    </location>
</feature>
<protein>
    <recommendedName>
        <fullName evidence="9">Tellurium resistance protein TerC</fullName>
    </recommendedName>
</protein>
<dbReference type="GO" id="GO:0016020">
    <property type="term" value="C:membrane"/>
    <property type="evidence" value="ECO:0007669"/>
    <property type="project" value="UniProtKB-SubCell"/>
</dbReference>
<gene>
    <name evidence="7" type="ORF">CWS72_04925</name>
</gene>
<dbReference type="Pfam" id="PF03741">
    <property type="entry name" value="TerC"/>
    <property type="match status" value="1"/>
</dbReference>
<dbReference type="InterPro" id="IPR022301">
    <property type="entry name" value="Integral_membrane_YjbE"/>
</dbReference>
<feature type="transmembrane region" description="Helical" evidence="6">
    <location>
        <begin position="149"/>
        <end position="167"/>
    </location>
</feature>
<keyword evidence="4 6" id="KW-1133">Transmembrane helix</keyword>
<dbReference type="EMBL" id="PIUM01000003">
    <property type="protein sequence ID" value="PKU25896.1"/>
    <property type="molecule type" value="Genomic_DNA"/>
</dbReference>
<evidence type="ECO:0000256" key="3">
    <source>
        <dbReference type="ARBA" id="ARBA00022692"/>
    </source>
</evidence>
<evidence type="ECO:0000256" key="1">
    <source>
        <dbReference type="ARBA" id="ARBA00004141"/>
    </source>
</evidence>
<dbReference type="AlphaFoldDB" id="A0A2N3PZR6"/>
<evidence type="ECO:0000313" key="7">
    <source>
        <dbReference type="EMBL" id="PKU25896.1"/>
    </source>
</evidence>
<keyword evidence="3 6" id="KW-0812">Transmembrane</keyword>
<accession>A0A2N3PZR6</accession>
<evidence type="ECO:0000313" key="8">
    <source>
        <dbReference type="Proteomes" id="UP000233293"/>
    </source>
</evidence>
<dbReference type="RefSeq" id="WP_101249441.1">
    <property type="nucleotide sequence ID" value="NZ_PIUM01000003.1"/>
</dbReference>
<evidence type="ECO:0000256" key="5">
    <source>
        <dbReference type="ARBA" id="ARBA00023136"/>
    </source>
</evidence>
<sequence length="215" mass="22668">MISWPDIAALLTVVAIDVALAGDNALVVGMAAAGLPKALRNRAILLGIAAAAALRIIFAGIAVHLMQIVGMTAAGGLLLLWVSWKLWREIRSQQGENQAAEALNDGSTGPKVGKATKTLRQAIIQIFLADLSMSLDNVLAVAGAARDNVWVLIIGLGFSVVLMAFAANVIARLIHRYRWIAYVGLVIILYVSLSMIWEGGPPVIEALPLTSGVGK</sequence>
<evidence type="ECO:0008006" key="9">
    <source>
        <dbReference type="Google" id="ProtNLM"/>
    </source>
</evidence>
<keyword evidence="8" id="KW-1185">Reference proteome</keyword>
<evidence type="ECO:0000256" key="6">
    <source>
        <dbReference type="SAM" id="Phobius"/>
    </source>
</evidence>
<dbReference type="NCBIfam" id="TIGR03717">
    <property type="entry name" value="R_switched_YjbE"/>
    <property type="match status" value="1"/>
</dbReference>
<dbReference type="Proteomes" id="UP000233293">
    <property type="component" value="Unassembled WGS sequence"/>
</dbReference>
<proteinExistence type="inferred from homology"/>
<name>A0A2N3PZR6_9PROT</name>
<feature type="transmembrane region" description="Helical" evidence="6">
    <location>
        <begin position="179"/>
        <end position="197"/>
    </location>
</feature>